<dbReference type="InterPro" id="IPR014710">
    <property type="entry name" value="RmlC-like_jellyroll"/>
</dbReference>
<name>A0A0A7GHW9_GEOAI</name>
<organism evidence="2 3">
    <name type="scientific">Geoglobus acetivorans</name>
    <dbReference type="NCBI Taxonomy" id="565033"/>
    <lineage>
        <taxon>Archaea</taxon>
        <taxon>Methanobacteriati</taxon>
        <taxon>Methanobacteriota</taxon>
        <taxon>Archaeoglobi</taxon>
        <taxon>Archaeoglobales</taxon>
        <taxon>Archaeoglobaceae</taxon>
        <taxon>Geoglobus</taxon>
    </lineage>
</organism>
<feature type="domain" description="Cupin type-2" evidence="1">
    <location>
        <begin position="31"/>
        <end position="81"/>
    </location>
</feature>
<dbReference type="EMBL" id="CP009552">
    <property type="protein sequence ID" value="AIY90526.1"/>
    <property type="molecule type" value="Genomic_DNA"/>
</dbReference>
<protein>
    <submittedName>
        <fullName evidence="2">Carbohydrate-binding protein</fullName>
    </submittedName>
</protein>
<dbReference type="KEGG" id="gac:GACE_1489"/>
<dbReference type="SUPFAM" id="SSF51182">
    <property type="entry name" value="RmlC-like cupins"/>
    <property type="match status" value="1"/>
</dbReference>
<sequence length="105" mass="12032">MRLLPENWEDRRNYRVAPLHFFDSRTFIQLVEIKGRVGSHYHRTQTEVFVVVEGSGKIGIGDEVHEAGCGDVLLCPPGAIHFAEGNLKILVFKYDYVDNDTVWLE</sequence>
<dbReference type="Gene3D" id="2.60.120.10">
    <property type="entry name" value="Jelly Rolls"/>
    <property type="match status" value="1"/>
</dbReference>
<dbReference type="eggNOG" id="arCOG02994">
    <property type="taxonomic scope" value="Archaea"/>
</dbReference>
<proteinExistence type="predicted"/>
<dbReference type="Proteomes" id="UP000030624">
    <property type="component" value="Chromosome"/>
</dbReference>
<accession>A0A0A7GHW9</accession>
<dbReference type="AlphaFoldDB" id="A0A0A7GHW9"/>
<evidence type="ECO:0000313" key="2">
    <source>
        <dbReference type="EMBL" id="AIY90526.1"/>
    </source>
</evidence>
<reference evidence="2 3" key="1">
    <citation type="journal article" date="2015" name="Appl. Environ. Microbiol.">
        <title>The Geoglobus acetivorans genome: Fe(III) reduction, acetate utilization, autotrophic growth, and degradation of aromatic compounds in a hyperthermophilic archaeon.</title>
        <authorList>
            <person name="Mardanov A.V."/>
            <person name="Slododkina G.B."/>
            <person name="Slobodkin A.I."/>
            <person name="Beletsky A.V."/>
            <person name="Gavrilov S.N."/>
            <person name="Kublanov I.V."/>
            <person name="Bonch-Osmolovskaya E.A."/>
            <person name="Skryabin K.G."/>
            <person name="Ravin N.V."/>
        </authorList>
    </citation>
    <scope>NUCLEOTIDE SEQUENCE [LARGE SCALE GENOMIC DNA]</scope>
    <source>
        <strain evidence="2 3">SBH6</strain>
    </source>
</reference>
<dbReference type="RefSeq" id="WP_048092362.1">
    <property type="nucleotide sequence ID" value="NZ_CP009552.1"/>
</dbReference>
<dbReference type="HOGENOM" id="CLU_170082_0_0_2"/>
<gene>
    <name evidence="2" type="ORF">GACE_1489</name>
</gene>
<evidence type="ECO:0000313" key="3">
    <source>
        <dbReference type="Proteomes" id="UP000030624"/>
    </source>
</evidence>
<dbReference type="GeneID" id="24798070"/>
<evidence type="ECO:0000259" key="1">
    <source>
        <dbReference type="Pfam" id="PF07883"/>
    </source>
</evidence>
<dbReference type="Pfam" id="PF07883">
    <property type="entry name" value="Cupin_2"/>
    <property type="match status" value="1"/>
</dbReference>
<dbReference type="STRING" id="565033.GACE_1489"/>
<dbReference type="InterPro" id="IPR011051">
    <property type="entry name" value="RmlC_Cupin_sf"/>
</dbReference>
<dbReference type="InterPro" id="IPR013096">
    <property type="entry name" value="Cupin_2"/>
</dbReference>